<accession>A0A366HTT8</accession>
<feature type="domain" description="Glycoside phosphorylase super sandwich" evidence="4">
    <location>
        <begin position="318"/>
        <end position="556"/>
    </location>
</feature>
<dbReference type="Gene3D" id="1.50.10.10">
    <property type="match status" value="1"/>
</dbReference>
<dbReference type="PANTHER" id="PTHR37469">
    <property type="entry name" value="CELLOBIONIC ACID PHOSPHORYLASE-RELATED"/>
    <property type="match status" value="1"/>
</dbReference>
<dbReference type="AlphaFoldDB" id="A0A366HTT8"/>
<evidence type="ECO:0000259" key="4">
    <source>
        <dbReference type="Pfam" id="PF21250"/>
    </source>
</evidence>
<dbReference type="InterPro" id="IPR033432">
    <property type="entry name" value="GH94_catalytic"/>
</dbReference>
<feature type="domain" description="SOGP N-terminal" evidence="6">
    <location>
        <begin position="24"/>
        <end position="249"/>
    </location>
</feature>
<evidence type="ECO:0000259" key="5">
    <source>
        <dbReference type="Pfam" id="PF21270"/>
    </source>
</evidence>
<evidence type="ECO:0000259" key="3">
    <source>
        <dbReference type="Pfam" id="PF17167"/>
    </source>
</evidence>
<dbReference type="InterPro" id="IPR053831">
    <property type="entry name" value="SOGP_N"/>
</dbReference>
<dbReference type="SUPFAM" id="SSF48208">
    <property type="entry name" value="Six-hairpin glycosidases"/>
    <property type="match status" value="1"/>
</dbReference>
<dbReference type="InterPro" id="IPR048771">
    <property type="entry name" value="SOGP_2nd"/>
</dbReference>
<gene>
    <name evidence="7" type="ORF">DES53_101491</name>
</gene>
<dbReference type="PANTHER" id="PTHR37469:SF2">
    <property type="entry name" value="CELLOBIONIC ACID PHOSPHORYLASE"/>
    <property type="match status" value="1"/>
</dbReference>
<keyword evidence="2" id="KW-0808">Transferase</keyword>
<dbReference type="Pfam" id="PF21958">
    <property type="entry name" value="SOGP_N"/>
    <property type="match status" value="1"/>
</dbReference>
<dbReference type="InterPro" id="IPR037018">
    <property type="entry name" value="GH65_N"/>
</dbReference>
<evidence type="ECO:0000256" key="1">
    <source>
        <dbReference type="ARBA" id="ARBA00022676"/>
    </source>
</evidence>
<dbReference type="GO" id="GO:0005975">
    <property type="term" value="P:carbohydrate metabolic process"/>
    <property type="evidence" value="ECO:0007669"/>
    <property type="project" value="InterPro"/>
</dbReference>
<feature type="domain" description="Glycosyl hydrolase 94 catalytic" evidence="3">
    <location>
        <begin position="692"/>
        <end position="963"/>
    </location>
</feature>
<keyword evidence="1" id="KW-0328">Glycosyltransferase</keyword>
<evidence type="ECO:0000313" key="8">
    <source>
        <dbReference type="Proteomes" id="UP000253426"/>
    </source>
</evidence>
<dbReference type="InterPro" id="IPR052047">
    <property type="entry name" value="GH94_Enzymes"/>
</dbReference>
<dbReference type="RefSeq" id="WP_113956608.1">
    <property type="nucleotide sequence ID" value="NZ_QNRR01000001.1"/>
</dbReference>
<proteinExistence type="predicted"/>
<comment type="caution">
    <text evidence="7">The sequence shown here is derived from an EMBL/GenBank/DDBJ whole genome shotgun (WGS) entry which is preliminary data.</text>
</comment>
<evidence type="ECO:0000259" key="6">
    <source>
        <dbReference type="Pfam" id="PF21958"/>
    </source>
</evidence>
<dbReference type="Proteomes" id="UP000253426">
    <property type="component" value="Unassembled WGS sequence"/>
</dbReference>
<sequence length="1123" mass="123457">MTPTPSSVTFPFRAASPSGLSVELNANGSIRRIDHGDIMINLFLGNEAEGGPANIFLRLHGESTTVIPLIGPCSSASYRFEERGMTASGRWGDLTFRLRLVLAESSPAWFWHVEVENHGMKEVACDLVYVQDIALAHYGAIRLNEYYVSQYLDHTALDHASKGVAVASRQNQSMGGRCPWTVIGSLGWGVSYATDALQSYGFSRRTGAELAGLAADLPGKRLQHEHSMVGIQDERFVLQPGANARRGFFSWFESNKSEATSPKDRRFIESALTLPESACPPWPADATDSMPACGLFASAPFLEAVELAEDDINAFVGPERRDAEYDRGHLLSFFTGKHSHVVLKRKELQVLRPHGHLLRTGGVLTPDESALASTAWMGGVFHSMVTQGHVSINRFLSTCHTYLGLFRSHGQRIFIELEGEWVLLGVPSAFEMRPGFCRWWYKHRAGVVEVTSVAPDDRHELLLSVTVLAGAPARLLISHHIAMNGDDGSSSVSAQYKVKDRAAFVRAIPESDVGRRFPEGEFVIKPSQGTQVEGIGGDEMLFADGVSRKQPFLCFATAPALSVAFSIEGRLVPESHEHGGGFWDSIGAGLKIEAPSAGEHAARASQLAEIFPWFIHNALVHYLSPRGLEQYSGGGWGTRDVCQGPVELLLALGRFEPVRDLLCRVFRQQNADGDWPQWFMFFDRERGIRPGDSHGDIVYWPLVALAQYLSATGDADLLEERLPFFHPEGDVAAETCTVAGHVERALDLIQRRVIPGTRLAAYGHGDWNDSLQPAKPDMRERLCSAWTVTLNYQTLVALANAFRTLGDTVRAKEFEAMASAVLDEFQHTLIVDDVVAGLAYFHEGGRTDYLLHPGDEATGLSYSLLPMIHAIINDMFAPQQAAAHLELIRRHLLGPDGAHLFDRPLAYRGGIQTYFQRAESASYFGREIGIMYTHAHLRYCEALARYGDAEAFFHALCQANPIAIRQIVPSAGLRQANCYYSSSDPAFADRYEAFEHYEKVNLGEVALEGGWRVYSSGAGIATRLIMQCFLGIRVEKNSMVVDAVMPASLDGLQARLQLYGRSLVVLYRVGSKGCGVMSVEVNGTVLDFTREPNPYRPGAVRIPLGSFTSQLTGDGDRLAIVLG</sequence>
<dbReference type="Pfam" id="PF21270">
    <property type="entry name" value="SOGP_4th"/>
    <property type="match status" value="1"/>
</dbReference>
<name>A0A366HTT8_9BACT</name>
<dbReference type="GO" id="GO:0016757">
    <property type="term" value="F:glycosyltransferase activity"/>
    <property type="evidence" value="ECO:0007669"/>
    <property type="project" value="UniProtKB-KW"/>
</dbReference>
<dbReference type="Pfam" id="PF21250">
    <property type="entry name" value="SOGP_2nd"/>
    <property type="match status" value="1"/>
</dbReference>
<dbReference type="Pfam" id="PF17167">
    <property type="entry name" value="Glyco_hydro_94"/>
    <property type="match status" value="1"/>
</dbReference>
<protein>
    <submittedName>
        <fullName evidence="7">Cellobiose phosphorylase</fullName>
    </submittedName>
</protein>
<feature type="domain" description="Glycoside phosphorylase C-terminal" evidence="5">
    <location>
        <begin position="1031"/>
        <end position="1107"/>
    </location>
</feature>
<evidence type="ECO:0000313" key="7">
    <source>
        <dbReference type="EMBL" id="RBP47692.1"/>
    </source>
</evidence>
<dbReference type="InterPro" id="IPR012341">
    <property type="entry name" value="6hp_glycosidase-like_sf"/>
</dbReference>
<evidence type="ECO:0000256" key="2">
    <source>
        <dbReference type="ARBA" id="ARBA00022679"/>
    </source>
</evidence>
<keyword evidence="8" id="KW-1185">Reference proteome</keyword>
<dbReference type="InterPro" id="IPR048773">
    <property type="entry name" value="SOGP_C"/>
</dbReference>
<dbReference type="InterPro" id="IPR008928">
    <property type="entry name" value="6-hairpin_glycosidase_sf"/>
</dbReference>
<dbReference type="Gene3D" id="2.70.98.40">
    <property type="entry name" value="Glycoside hydrolase, family 65, N-terminal domain"/>
    <property type="match status" value="1"/>
</dbReference>
<dbReference type="EMBL" id="QNRR01000001">
    <property type="protein sequence ID" value="RBP47692.1"/>
    <property type="molecule type" value="Genomic_DNA"/>
</dbReference>
<reference evidence="7 8" key="1">
    <citation type="submission" date="2018-06" db="EMBL/GenBank/DDBJ databases">
        <title>Genomic Encyclopedia of Type Strains, Phase IV (KMG-IV): sequencing the most valuable type-strain genomes for metagenomic binning, comparative biology and taxonomic classification.</title>
        <authorList>
            <person name="Goeker M."/>
        </authorList>
    </citation>
    <scope>NUCLEOTIDE SEQUENCE [LARGE SCALE GENOMIC DNA]</scope>
    <source>
        <strain evidence="7 8">DSM 25532</strain>
    </source>
</reference>
<organism evidence="7 8">
    <name type="scientific">Roseimicrobium gellanilyticum</name>
    <dbReference type="NCBI Taxonomy" id="748857"/>
    <lineage>
        <taxon>Bacteria</taxon>
        <taxon>Pseudomonadati</taxon>
        <taxon>Verrucomicrobiota</taxon>
        <taxon>Verrucomicrobiia</taxon>
        <taxon>Verrucomicrobiales</taxon>
        <taxon>Verrucomicrobiaceae</taxon>
        <taxon>Roseimicrobium</taxon>
    </lineage>
</organism>
<dbReference type="OrthoDB" id="9769991at2"/>